<comment type="pathway">
    <text evidence="1">Pyrimidine metabolism; UMP biosynthesis via salvage pathway; UMP from uridine: step 1/1.</text>
</comment>
<keyword evidence="5 7" id="KW-0418">Kinase</keyword>
<dbReference type="AlphaFoldDB" id="A0A225DVS5"/>
<proteinExistence type="predicted"/>
<dbReference type="NCBIfam" id="NF004018">
    <property type="entry name" value="PRK05480.1"/>
    <property type="match status" value="1"/>
</dbReference>
<keyword evidence="4" id="KW-0547">Nucleotide-binding</keyword>
<evidence type="ECO:0000256" key="3">
    <source>
        <dbReference type="ARBA" id="ARBA00022679"/>
    </source>
</evidence>
<evidence type="ECO:0000256" key="2">
    <source>
        <dbReference type="ARBA" id="ARBA00012137"/>
    </source>
</evidence>
<keyword evidence="3" id="KW-0808">Transferase</keyword>
<dbReference type="InterPro" id="IPR000764">
    <property type="entry name" value="Uridine_kinase-like"/>
</dbReference>
<evidence type="ECO:0000313" key="8">
    <source>
        <dbReference type="Proteomes" id="UP000214646"/>
    </source>
</evidence>
<dbReference type="InterPro" id="IPR006083">
    <property type="entry name" value="PRK/URK"/>
</dbReference>
<dbReference type="Gene3D" id="3.40.50.300">
    <property type="entry name" value="P-loop containing nucleotide triphosphate hydrolases"/>
    <property type="match status" value="1"/>
</dbReference>
<evidence type="ECO:0000313" key="7">
    <source>
        <dbReference type="EMBL" id="OWK41736.1"/>
    </source>
</evidence>
<sequence length="189" mass="21464">MTEGKYGTAISVLTHDSYYLDKDRLPIALVQEENWDHPHTLDNALFVEHIERLKRGQAVTRPVYDFKIHARLDVTEPVLSRPVLILDGVLLLAVPEIREQIDLRVYVDTPPDERLARRLLRDVAERGRTFASVVSQFRKAVRPMHNCFVEPSRSHAHIIVPWDSDGGNRVAVEVVVSHIGAVIAARNPQ</sequence>
<dbReference type="UniPathway" id="UPA00574">
    <property type="reaction ID" value="UER00637"/>
</dbReference>
<dbReference type="InterPro" id="IPR027417">
    <property type="entry name" value="P-loop_NTPase"/>
</dbReference>
<evidence type="ECO:0000256" key="5">
    <source>
        <dbReference type="ARBA" id="ARBA00022777"/>
    </source>
</evidence>
<keyword evidence="8" id="KW-1185">Reference proteome</keyword>
<evidence type="ECO:0000256" key="4">
    <source>
        <dbReference type="ARBA" id="ARBA00022741"/>
    </source>
</evidence>
<accession>A0A225DVS5</accession>
<dbReference type="Proteomes" id="UP000214646">
    <property type="component" value="Unassembled WGS sequence"/>
</dbReference>
<dbReference type="CDD" id="cd02023">
    <property type="entry name" value="UMPK"/>
    <property type="match status" value="1"/>
</dbReference>
<organism evidence="7 8">
    <name type="scientific">Fimbriiglobus ruber</name>
    <dbReference type="NCBI Taxonomy" id="1908690"/>
    <lineage>
        <taxon>Bacteria</taxon>
        <taxon>Pseudomonadati</taxon>
        <taxon>Planctomycetota</taxon>
        <taxon>Planctomycetia</taxon>
        <taxon>Gemmatales</taxon>
        <taxon>Gemmataceae</taxon>
        <taxon>Fimbriiglobus</taxon>
    </lineage>
</organism>
<dbReference type="Pfam" id="PF00485">
    <property type="entry name" value="PRK"/>
    <property type="match status" value="1"/>
</dbReference>
<dbReference type="GO" id="GO:0005524">
    <property type="term" value="F:ATP binding"/>
    <property type="evidence" value="ECO:0007669"/>
    <property type="project" value="InterPro"/>
</dbReference>
<evidence type="ECO:0000256" key="1">
    <source>
        <dbReference type="ARBA" id="ARBA00004690"/>
    </source>
</evidence>
<dbReference type="OrthoDB" id="9777642at2"/>
<dbReference type="EC" id="2.7.1.48" evidence="2"/>
<evidence type="ECO:0000259" key="6">
    <source>
        <dbReference type="Pfam" id="PF00485"/>
    </source>
</evidence>
<dbReference type="SUPFAM" id="SSF52540">
    <property type="entry name" value="P-loop containing nucleoside triphosphate hydrolases"/>
    <property type="match status" value="1"/>
</dbReference>
<name>A0A225DVS5_9BACT</name>
<gene>
    <name evidence="7" type="ORF">FRUB_03814</name>
</gene>
<dbReference type="PANTHER" id="PTHR10285">
    <property type="entry name" value="URIDINE KINASE"/>
    <property type="match status" value="1"/>
</dbReference>
<feature type="domain" description="Phosphoribulokinase/uridine kinase" evidence="6">
    <location>
        <begin position="30"/>
        <end position="161"/>
    </location>
</feature>
<dbReference type="GO" id="GO:0004849">
    <property type="term" value="F:uridine kinase activity"/>
    <property type="evidence" value="ECO:0007669"/>
    <property type="project" value="UniProtKB-EC"/>
</dbReference>
<protein>
    <recommendedName>
        <fullName evidence="2">uridine/cytidine kinase</fullName>
        <ecNumber evidence="2">2.7.1.48</ecNumber>
    </recommendedName>
</protein>
<reference evidence="8" key="1">
    <citation type="submission" date="2017-06" db="EMBL/GenBank/DDBJ databases">
        <title>Genome analysis of Fimbriiglobus ruber SP5, the first member of the order Planctomycetales with confirmed chitinolytic capability.</title>
        <authorList>
            <person name="Ravin N.V."/>
            <person name="Rakitin A.L."/>
            <person name="Ivanova A.A."/>
            <person name="Beletsky A.V."/>
            <person name="Kulichevskaya I.S."/>
            <person name="Mardanov A.V."/>
            <person name="Dedysh S.N."/>
        </authorList>
    </citation>
    <scope>NUCLEOTIDE SEQUENCE [LARGE SCALE GENOMIC DNA]</scope>
    <source>
        <strain evidence="8">SP5</strain>
    </source>
</reference>
<comment type="caution">
    <text evidence="7">The sequence shown here is derived from an EMBL/GenBank/DDBJ whole genome shotgun (WGS) entry which is preliminary data.</text>
</comment>
<dbReference type="PRINTS" id="PR00988">
    <property type="entry name" value="URIDINKINASE"/>
</dbReference>
<dbReference type="EMBL" id="NIDE01000005">
    <property type="protein sequence ID" value="OWK41736.1"/>
    <property type="molecule type" value="Genomic_DNA"/>
</dbReference>
<dbReference type="GO" id="GO:0044206">
    <property type="term" value="P:UMP salvage"/>
    <property type="evidence" value="ECO:0007669"/>
    <property type="project" value="UniProtKB-UniPathway"/>
</dbReference>